<dbReference type="RefSeq" id="WP_113860479.1">
    <property type="nucleotide sequence ID" value="NZ_PDCG01000006.1"/>
</dbReference>
<evidence type="ECO:0000259" key="1">
    <source>
        <dbReference type="Pfam" id="PF00117"/>
    </source>
</evidence>
<dbReference type="CDD" id="cd01741">
    <property type="entry name" value="GATase1_1"/>
    <property type="match status" value="1"/>
</dbReference>
<dbReference type="InterPro" id="IPR044992">
    <property type="entry name" value="ChyE-like"/>
</dbReference>
<feature type="domain" description="Glutamine amidotransferase" evidence="1">
    <location>
        <begin position="34"/>
        <end position="193"/>
    </location>
</feature>
<keyword evidence="3" id="KW-1185">Reference proteome</keyword>
<dbReference type="PANTHER" id="PTHR42695:SF5">
    <property type="entry name" value="GLUTAMINE AMIDOTRANSFERASE YLR126C-RELATED"/>
    <property type="match status" value="1"/>
</dbReference>
<dbReference type="SUPFAM" id="SSF52317">
    <property type="entry name" value="Class I glutamine amidotransferase-like"/>
    <property type="match status" value="1"/>
</dbReference>
<dbReference type="EMBL" id="PDCG01000006">
    <property type="protein sequence ID" value="RBP97416.1"/>
    <property type="molecule type" value="Genomic_DNA"/>
</dbReference>
<sequence length="242" mass="26619">MSSAQVLIMQHAPWEKPGRILENLEDLDLPTLTLNVAKCKKPDLPDLSQISGLVVMGGPMGPEDIDAFPGLQAEKKLIRSVIKAEMPVLGVCLGQQLISTALGGKVIHGKELKVGFRPVKSTEKNDYFAGWSKQQPVLQWHQDSVSLPKGAQLLAKSQHIENQAFRIGTALGLLFHLEVTATLLDEWLSEKSMVKAIGKSQAARIRDDFETYNPQVQPLAEQVFSAFAARCKTYGQSRTCTE</sequence>
<protein>
    <submittedName>
        <fullName evidence="2">GMP synthase</fullName>
    </submittedName>
</protein>
<comment type="caution">
    <text evidence="2">The sequence shown here is derived from an EMBL/GenBank/DDBJ whole genome shotgun (WGS) entry which is preliminary data.</text>
</comment>
<dbReference type="GO" id="GO:0005829">
    <property type="term" value="C:cytosol"/>
    <property type="evidence" value="ECO:0007669"/>
    <property type="project" value="TreeGrafter"/>
</dbReference>
<accession>A0A366K6P3</accession>
<gene>
    <name evidence="2" type="ORF">CRD60_06480</name>
</gene>
<proteinExistence type="predicted"/>
<dbReference type="OrthoDB" id="5196541at2"/>
<dbReference type="Proteomes" id="UP000252530">
    <property type="component" value="Unassembled WGS sequence"/>
</dbReference>
<organism evidence="2 3">
    <name type="scientific">Bifidobacterium aemilianum</name>
    <dbReference type="NCBI Taxonomy" id="2493120"/>
    <lineage>
        <taxon>Bacteria</taxon>
        <taxon>Bacillati</taxon>
        <taxon>Actinomycetota</taxon>
        <taxon>Actinomycetes</taxon>
        <taxon>Bifidobacteriales</taxon>
        <taxon>Bifidobacteriaceae</taxon>
        <taxon>Bifidobacterium</taxon>
    </lineage>
</organism>
<reference evidence="2 3" key="1">
    <citation type="submission" date="2017-10" db="EMBL/GenBank/DDBJ databases">
        <title>Bifidobacterium xylocopum sp. nov. and Bifidobacterium aemilianum sp. nov., from the carpenter bee (Xylocopa violacea) digestive tract.</title>
        <authorList>
            <person name="Alberoni D."/>
            <person name="Baffoni L."/>
            <person name="Di Gioia D."/>
            <person name="Gaggia F."/>
            <person name="Biavati B."/>
        </authorList>
    </citation>
    <scope>NUCLEOTIDE SEQUENCE [LARGE SCALE GENOMIC DNA]</scope>
    <source>
        <strain evidence="2 3">XV10</strain>
    </source>
</reference>
<dbReference type="PANTHER" id="PTHR42695">
    <property type="entry name" value="GLUTAMINE AMIDOTRANSFERASE YLR126C-RELATED"/>
    <property type="match status" value="1"/>
</dbReference>
<dbReference type="InterPro" id="IPR017926">
    <property type="entry name" value="GATASE"/>
</dbReference>
<dbReference type="Pfam" id="PF00117">
    <property type="entry name" value="GATase"/>
    <property type="match status" value="1"/>
</dbReference>
<dbReference type="PROSITE" id="PS51273">
    <property type="entry name" value="GATASE_TYPE_1"/>
    <property type="match status" value="1"/>
</dbReference>
<name>A0A366K6P3_9BIFI</name>
<evidence type="ECO:0000313" key="3">
    <source>
        <dbReference type="Proteomes" id="UP000252530"/>
    </source>
</evidence>
<evidence type="ECO:0000313" key="2">
    <source>
        <dbReference type="EMBL" id="RBP97416.1"/>
    </source>
</evidence>
<dbReference type="AlphaFoldDB" id="A0A366K6P3"/>
<dbReference type="Gene3D" id="3.40.50.880">
    <property type="match status" value="1"/>
</dbReference>
<dbReference type="InterPro" id="IPR029062">
    <property type="entry name" value="Class_I_gatase-like"/>
</dbReference>